<organism evidence="1 2">
    <name type="scientific">Colletotrichum shisoi</name>
    <dbReference type="NCBI Taxonomy" id="2078593"/>
    <lineage>
        <taxon>Eukaryota</taxon>
        <taxon>Fungi</taxon>
        <taxon>Dikarya</taxon>
        <taxon>Ascomycota</taxon>
        <taxon>Pezizomycotina</taxon>
        <taxon>Sordariomycetes</taxon>
        <taxon>Hypocreomycetidae</taxon>
        <taxon>Glomerellales</taxon>
        <taxon>Glomerellaceae</taxon>
        <taxon>Colletotrichum</taxon>
        <taxon>Colletotrichum destructivum species complex</taxon>
    </lineage>
</organism>
<gene>
    <name evidence="1" type="ORF">CSHISOI_11311</name>
</gene>
<proteinExistence type="predicted"/>
<accession>A0A5Q4BB12</accession>
<dbReference type="AlphaFoldDB" id="A0A5Q4BB12"/>
<sequence>MSVRAPKPTAMTIRSRSIRLSRLLTTTGSWALWLILTLLRGCLPATTCNQSTY</sequence>
<evidence type="ECO:0000313" key="1">
    <source>
        <dbReference type="EMBL" id="TQN64110.1"/>
    </source>
</evidence>
<dbReference type="EMBL" id="PUHP01002841">
    <property type="protein sequence ID" value="TQN64110.1"/>
    <property type="molecule type" value="Genomic_DNA"/>
</dbReference>
<keyword evidence="2" id="KW-1185">Reference proteome</keyword>
<evidence type="ECO:0000313" key="2">
    <source>
        <dbReference type="Proteomes" id="UP000326340"/>
    </source>
</evidence>
<protein>
    <submittedName>
        <fullName evidence="1">Uncharacterized protein</fullName>
    </submittedName>
</protein>
<dbReference type="Proteomes" id="UP000326340">
    <property type="component" value="Unassembled WGS sequence"/>
</dbReference>
<comment type="caution">
    <text evidence="1">The sequence shown here is derived from an EMBL/GenBank/DDBJ whole genome shotgun (WGS) entry which is preliminary data.</text>
</comment>
<reference evidence="1 2" key="1">
    <citation type="journal article" date="2019" name="Sci. Rep.">
        <title>Colletotrichum shisoi sp. nov., an anthracnose pathogen of Perilla frutescens in Japan: molecular phylogenetic, morphological and genomic evidence.</title>
        <authorList>
            <person name="Gan P."/>
            <person name="Tsushima A."/>
            <person name="Hiroyama R."/>
            <person name="Narusaka M."/>
            <person name="Takano Y."/>
            <person name="Narusaka Y."/>
            <person name="Kawaradani M."/>
            <person name="Damm U."/>
            <person name="Shirasu K."/>
        </authorList>
    </citation>
    <scope>NUCLEOTIDE SEQUENCE [LARGE SCALE GENOMIC DNA]</scope>
    <source>
        <strain evidence="1 2">PG-2018a</strain>
    </source>
</reference>
<name>A0A5Q4BB12_9PEZI</name>